<evidence type="ECO:0000313" key="2">
    <source>
        <dbReference type="EMBL" id="KAG2433433.1"/>
    </source>
</evidence>
<organism evidence="2 3">
    <name type="scientific">Chlamydomonas incerta</name>
    <dbReference type="NCBI Taxonomy" id="51695"/>
    <lineage>
        <taxon>Eukaryota</taxon>
        <taxon>Viridiplantae</taxon>
        <taxon>Chlorophyta</taxon>
        <taxon>core chlorophytes</taxon>
        <taxon>Chlorophyceae</taxon>
        <taxon>CS clade</taxon>
        <taxon>Chlamydomonadales</taxon>
        <taxon>Chlamydomonadaceae</taxon>
        <taxon>Chlamydomonas</taxon>
    </lineage>
</organism>
<keyword evidence="3" id="KW-1185">Reference proteome</keyword>
<dbReference type="EMBL" id="JAEHOC010000019">
    <property type="protein sequence ID" value="KAG2433433.1"/>
    <property type="molecule type" value="Genomic_DNA"/>
</dbReference>
<feature type="compositionally biased region" description="Pro residues" evidence="1">
    <location>
        <begin position="36"/>
        <end position="45"/>
    </location>
</feature>
<dbReference type="Gene3D" id="3.40.50.1820">
    <property type="entry name" value="alpha/beta hydrolase"/>
    <property type="match status" value="1"/>
</dbReference>
<reference evidence="2" key="1">
    <citation type="journal article" date="2020" name="bioRxiv">
        <title>Comparative genomics of Chlamydomonas.</title>
        <authorList>
            <person name="Craig R.J."/>
            <person name="Hasan A.R."/>
            <person name="Ness R.W."/>
            <person name="Keightley P.D."/>
        </authorList>
    </citation>
    <scope>NUCLEOTIDE SEQUENCE</scope>
    <source>
        <strain evidence="2">SAG 7.73</strain>
    </source>
</reference>
<comment type="caution">
    <text evidence="2">The sequence shown here is derived from an EMBL/GenBank/DDBJ whole genome shotgun (WGS) entry which is preliminary data.</text>
</comment>
<dbReference type="OrthoDB" id="408373at2759"/>
<name>A0A835SUR2_CHLIN</name>
<feature type="compositionally biased region" description="Low complexity" evidence="1">
    <location>
        <begin position="46"/>
        <end position="92"/>
    </location>
</feature>
<dbReference type="InterPro" id="IPR029058">
    <property type="entry name" value="AB_hydrolase_fold"/>
</dbReference>
<gene>
    <name evidence="2" type="ORF">HXX76_008491</name>
</gene>
<proteinExistence type="predicted"/>
<protein>
    <submittedName>
        <fullName evidence="2">Uncharacterized protein</fullName>
    </submittedName>
</protein>
<dbReference type="AlphaFoldDB" id="A0A835SUR2"/>
<dbReference type="SUPFAM" id="SSF53474">
    <property type="entry name" value="alpha/beta-Hydrolases"/>
    <property type="match status" value="1"/>
</dbReference>
<evidence type="ECO:0000256" key="1">
    <source>
        <dbReference type="SAM" id="MobiDB-lite"/>
    </source>
</evidence>
<accession>A0A835SUR2</accession>
<sequence>MGHSLGGSMAALLEFERPGTFRSMFLFEPVLRPHQVMPPRPPAPQAPQQQPQQPLQQSAAPTARGSAEAPAAAGRPNSGASSSASGCGPSPSLVRPQAEATQPGSAQQQQQQQQQRPQSGGVVEAAGGSGAAGGGPGAAAAPPPVTSPLAHLARKRQVRHSRGHTHTHTAHFPSVEAAVAALGAKPPFIAFHPLALHAYLACGGLRPAVQPAGPGAAAAAGSGSSGGGGVTLACAPESEARVFEALALPPWRPWSEMGAARCGGSGSSAGCGSSGCGSPGCGSTGCGGCAAGSSREPAQAAAGKAGHAGACGTGCCCRGSGDGGGACCSGSSSGGGGWCGRCCRVAIAVGRTAGGLHAALPVFGAGVAAQVPGAQLIRFPALGHLGPMEDPAAVADVALGFWLGGGGGGGGGGDVPAPASRL</sequence>
<feature type="region of interest" description="Disordered" evidence="1">
    <location>
        <begin position="33"/>
        <end position="146"/>
    </location>
</feature>
<feature type="compositionally biased region" description="Gly residues" evidence="1">
    <location>
        <begin position="127"/>
        <end position="137"/>
    </location>
</feature>
<dbReference type="Proteomes" id="UP000650467">
    <property type="component" value="Unassembled WGS sequence"/>
</dbReference>
<feature type="compositionally biased region" description="Low complexity" evidence="1">
    <location>
        <begin position="107"/>
        <end position="126"/>
    </location>
</feature>
<evidence type="ECO:0000313" key="3">
    <source>
        <dbReference type="Proteomes" id="UP000650467"/>
    </source>
</evidence>